<accession>A0A1I8A3E9</accession>
<reference evidence="3" key="1">
    <citation type="submission" date="2016-11" db="UniProtKB">
        <authorList>
            <consortium name="WormBaseParasite"/>
        </authorList>
    </citation>
    <scope>IDENTIFICATION</scope>
</reference>
<evidence type="ECO:0000313" key="2">
    <source>
        <dbReference type="Proteomes" id="UP000095287"/>
    </source>
</evidence>
<evidence type="ECO:0000256" key="1">
    <source>
        <dbReference type="SAM" id="MobiDB-lite"/>
    </source>
</evidence>
<organism evidence="2 3">
    <name type="scientific">Steinernema glaseri</name>
    <dbReference type="NCBI Taxonomy" id="37863"/>
    <lineage>
        <taxon>Eukaryota</taxon>
        <taxon>Metazoa</taxon>
        <taxon>Ecdysozoa</taxon>
        <taxon>Nematoda</taxon>
        <taxon>Chromadorea</taxon>
        <taxon>Rhabditida</taxon>
        <taxon>Tylenchina</taxon>
        <taxon>Panagrolaimomorpha</taxon>
        <taxon>Strongyloidoidea</taxon>
        <taxon>Steinernematidae</taxon>
        <taxon>Steinernema</taxon>
    </lineage>
</organism>
<proteinExistence type="predicted"/>
<feature type="region of interest" description="Disordered" evidence="1">
    <location>
        <begin position="234"/>
        <end position="255"/>
    </location>
</feature>
<evidence type="ECO:0000313" key="3">
    <source>
        <dbReference type="WBParaSite" id="L893_g32612.t1"/>
    </source>
</evidence>
<dbReference type="WBParaSite" id="L893_g32612.t1">
    <property type="protein sequence ID" value="L893_g32612.t1"/>
    <property type="gene ID" value="L893_g32612"/>
</dbReference>
<sequence>MSLSTEEVKSIASFLVAKINADADFRSYSESIMEDKNCANRFYPYFIRHWESIADAVQEKYPKVIGRSDLMLLAWHRSYKPPLEAIVDRASDVAFFFISYVGRNLKDFKNVSLEDPILDLKYDINKRFGDSGRQYLEDLQREQESSVGSIGQKWQNIANAFNIKFEAKLEAVLLERKCRNLRRRNANAYRPYPVAHRYTAPSQVSDITLLQLLMKVVGQDAILRQSHLAGSHASQPLGEFLSRDDSEANDDNDDD</sequence>
<dbReference type="AlphaFoldDB" id="A0A1I8A3E9"/>
<keyword evidence="2" id="KW-1185">Reference proteome</keyword>
<protein>
    <submittedName>
        <fullName evidence="3">Uncharacterized protein</fullName>
    </submittedName>
</protein>
<dbReference type="Proteomes" id="UP000095287">
    <property type="component" value="Unplaced"/>
</dbReference>
<name>A0A1I8A3E9_9BILA</name>